<evidence type="ECO:0000313" key="2">
    <source>
        <dbReference type="Proteomes" id="UP000198802"/>
    </source>
</evidence>
<dbReference type="AlphaFoldDB" id="A0A0S4QT44"/>
<dbReference type="EMBL" id="FAOZ01000022">
    <property type="protein sequence ID" value="CUU58773.1"/>
    <property type="molecule type" value="Genomic_DNA"/>
</dbReference>
<proteinExistence type="predicted"/>
<keyword evidence="2" id="KW-1185">Reference proteome</keyword>
<organism evidence="1 2">
    <name type="scientific">Parafrankia irregularis</name>
    <dbReference type="NCBI Taxonomy" id="795642"/>
    <lineage>
        <taxon>Bacteria</taxon>
        <taxon>Bacillati</taxon>
        <taxon>Actinomycetota</taxon>
        <taxon>Actinomycetes</taxon>
        <taxon>Frankiales</taxon>
        <taxon>Frankiaceae</taxon>
        <taxon>Parafrankia</taxon>
    </lineage>
</organism>
<name>A0A0S4QT44_9ACTN</name>
<protein>
    <submittedName>
        <fullName evidence="1">Uncharacterized protein</fullName>
    </submittedName>
</protein>
<sequence>MLMVEAYGGHWLRRVKAVGTPGEIDLVFVACGGAVQGRPDEGQLAQSEATGASAGQG</sequence>
<dbReference type="Proteomes" id="UP000198802">
    <property type="component" value="Unassembled WGS sequence"/>
</dbReference>
<gene>
    <name evidence="1" type="ORF">Ga0074812_12216</name>
</gene>
<evidence type="ECO:0000313" key="1">
    <source>
        <dbReference type="EMBL" id="CUU58773.1"/>
    </source>
</evidence>
<reference evidence="2" key="1">
    <citation type="submission" date="2015-11" db="EMBL/GenBank/DDBJ databases">
        <authorList>
            <person name="Varghese N."/>
        </authorList>
    </citation>
    <scope>NUCLEOTIDE SEQUENCE [LARGE SCALE GENOMIC DNA]</scope>
    <source>
        <strain evidence="2">DSM 45899</strain>
    </source>
</reference>
<accession>A0A0S4QT44</accession>